<feature type="compositionally biased region" description="Basic and acidic residues" evidence="1">
    <location>
        <begin position="11"/>
        <end position="23"/>
    </location>
</feature>
<keyword evidence="3" id="KW-1185">Reference proteome</keyword>
<dbReference type="GeneID" id="81367591"/>
<evidence type="ECO:0000313" key="3">
    <source>
        <dbReference type="Proteomes" id="UP001147747"/>
    </source>
</evidence>
<evidence type="ECO:0000313" key="2">
    <source>
        <dbReference type="EMBL" id="KAJ5404103.1"/>
    </source>
</evidence>
<reference evidence="2" key="1">
    <citation type="submission" date="2022-12" db="EMBL/GenBank/DDBJ databases">
        <authorList>
            <person name="Petersen C."/>
        </authorList>
    </citation>
    <scope>NUCLEOTIDE SEQUENCE</scope>
    <source>
        <strain evidence="2">IBT 29677</strain>
    </source>
</reference>
<dbReference type="OrthoDB" id="3800491at2759"/>
<comment type="caution">
    <text evidence="2">The sequence shown here is derived from an EMBL/GenBank/DDBJ whole genome shotgun (WGS) entry which is preliminary data.</text>
</comment>
<protein>
    <submittedName>
        <fullName evidence="2">Uncharacterized protein</fullName>
    </submittedName>
</protein>
<sequence>MNDQRAILPHEGLRQRRDQRTRDVSQGANESETTDVKLFLIVCFPHHSRRKMWQTKITEVNDHGLMRRVKKTYHHLRPFWRRLGELRGFSSIRLARFELSHTKDGPLVNDIEWKWPKTEDTDWESIRDDSEGTPVDGISKLMVHLWLSQGKPHDYSHSNKNSEITCASNSTGKKRRIPRIEICGPWTSQTLPVEERHGSIDDSHWINRIRSVRIYFPTDSEARRDIPEVDEEIEEWLQTASVDVDLGEVDPHYIFQRTPKKRRQPLGIDPNGRNAPIGWASCSFL</sequence>
<dbReference type="RefSeq" id="XP_056491345.1">
    <property type="nucleotide sequence ID" value="XM_056628611.1"/>
</dbReference>
<organism evidence="2 3">
    <name type="scientific">Penicillium cosmopolitanum</name>
    <dbReference type="NCBI Taxonomy" id="1131564"/>
    <lineage>
        <taxon>Eukaryota</taxon>
        <taxon>Fungi</taxon>
        <taxon>Dikarya</taxon>
        <taxon>Ascomycota</taxon>
        <taxon>Pezizomycotina</taxon>
        <taxon>Eurotiomycetes</taxon>
        <taxon>Eurotiomycetidae</taxon>
        <taxon>Eurotiales</taxon>
        <taxon>Aspergillaceae</taxon>
        <taxon>Penicillium</taxon>
    </lineage>
</organism>
<gene>
    <name evidence="2" type="ORF">N7509_003974</name>
</gene>
<dbReference type="EMBL" id="JAPZBU010000005">
    <property type="protein sequence ID" value="KAJ5404103.1"/>
    <property type="molecule type" value="Genomic_DNA"/>
</dbReference>
<dbReference type="Proteomes" id="UP001147747">
    <property type="component" value="Unassembled WGS sequence"/>
</dbReference>
<evidence type="ECO:0000256" key="1">
    <source>
        <dbReference type="SAM" id="MobiDB-lite"/>
    </source>
</evidence>
<reference evidence="2" key="2">
    <citation type="journal article" date="2023" name="IMA Fungus">
        <title>Comparative genomic study of the Penicillium genus elucidates a diverse pangenome and 15 lateral gene transfer events.</title>
        <authorList>
            <person name="Petersen C."/>
            <person name="Sorensen T."/>
            <person name="Nielsen M.R."/>
            <person name="Sondergaard T.E."/>
            <person name="Sorensen J.L."/>
            <person name="Fitzpatrick D.A."/>
            <person name="Frisvad J.C."/>
            <person name="Nielsen K.L."/>
        </authorList>
    </citation>
    <scope>NUCLEOTIDE SEQUENCE</scope>
    <source>
        <strain evidence="2">IBT 29677</strain>
    </source>
</reference>
<feature type="region of interest" description="Disordered" evidence="1">
    <location>
        <begin position="1"/>
        <end position="29"/>
    </location>
</feature>
<proteinExistence type="predicted"/>
<accession>A0A9W9W608</accession>
<dbReference type="AlphaFoldDB" id="A0A9W9W608"/>
<name>A0A9W9W608_9EURO</name>